<name>A0A9X2HNJ6_9SPHN</name>
<comment type="caution">
    <text evidence="3">The sequence shown here is derived from an EMBL/GenBank/DDBJ whole genome shotgun (WGS) entry which is preliminary data.</text>
</comment>
<dbReference type="InterPro" id="IPR011006">
    <property type="entry name" value="CheY-like_superfamily"/>
</dbReference>
<dbReference type="InterPro" id="IPR001789">
    <property type="entry name" value="Sig_transdc_resp-reg_receiver"/>
</dbReference>
<gene>
    <name evidence="3" type="ORF">M9978_04415</name>
</gene>
<protein>
    <submittedName>
        <fullName evidence="3">Response regulator</fullName>
    </submittedName>
</protein>
<feature type="domain" description="Response regulatory" evidence="2">
    <location>
        <begin position="6"/>
        <end position="117"/>
    </location>
</feature>
<dbReference type="GO" id="GO:0000160">
    <property type="term" value="P:phosphorelay signal transduction system"/>
    <property type="evidence" value="ECO:0007669"/>
    <property type="project" value="InterPro"/>
</dbReference>
<proteinExistence type="predicted"/>
<evidence type="ECO:0000259" key="2">
    <source>
        <dbReference type="PROSITE" id="PS50110"/>
    </source>
</evidence>
<evidence type="ECO:0000313" key="3">
    <source>
        <dbReference type="EMBL" id="MCP3729665.1"/>
    </source>
</evidence>
<sequence>MLNGRTILIVEDEPLVAFDLAAMVEGQGGVVCGPVPTVQEGLSLADSDSPAAAILDANLEDCDITQLALALIEKGTPFVIYTGTGLPEALARIHPDLPVIMKPAQTRVVVEAIDRRLELDNPAR</sequence>
<evidence type="ECO:0000256" key="1">
    <source>
        <dbReference type="PROSITE-ProRule" id="PRU00169"/>
    </source>
</evidence>
<keyword evidence="4" id="KW-1185">Reference proteome</keyword>
<dbReference type="PROSITE" id="PS50110">
    <property type="entry name" value="RESPONSE_REGULATORY"/>
    <property type="match status" value="1"/>
</dbReference>
<feature type="modified residue" description="4-aspartylphosphate" evidence="1">
    <location>
        <position position="56"/>
    </location>
</feature>
<dbReference type="Gene3D" id="3.40.50.2300">
    <property type="match status" value="1"/>
</dbReference>
<dbReference type="AlphaFoldDB" id="A0A9X2HNJ6"/>
<dbReference type="Proteomes" id="UP001139451">
    <property type="component" value="Unassembled WGS sequence"/>
</dbReference>
<dbReference type="RefSeq" id="WP_254291680.1">
    <property type="nucleotide sequence ID" value="NZ_JAMLDX010000002.1"/>
</dbReference>
<evidence type="ECO:0000313" key="4">
    <source>
        <dbReference type="Proteomes" id="UP001139451"/>
    </source>
</evidence>
<keyword evidence="1" id="KW-0597">Phosphoprotein</keyword>
<reference evidence="3" key="1">
    <citation type="submission" date="2022-05" db="EMBL/GenBank/DDBJ databases">
        <title>Sphingomonas sp. strain MG17 Genome sequencing and assembly.</title>
        <authorList>
            <person name="Kim I."/>
        </authorList>
    </citation>
    <scope>NUCLEOTIDE SEQUENCE</scope>
    <source>
        <strain evidence="3">MG17</strain>
    </source>
</reference>
<organism evidence="3 4">
    <name type="scientific">Sphingomonas tagetis</name>
    <dbReference type="NCBI Taxonomy" id="2949092"/>
    <lineage>
        <taxon>Bacteria</taxon>
        <taxon>Pseudomonadati</taxon>
        <taxon>Pseudomonadota</taxon>
        <taxon>Alphaproteobacteria</taxon>
        <taxon>Sphingomonadales</taxon>
        <taxon>Sphingomonadaceae</taxon>
        <taxon>Sphingomonas</taxon>
    </lineage>
</organism>
<accession>A0A9X2HNJ6</accession>
<dbReference type="SUPFAM" id="SSF52172">
    <property type="entry name" value="CheY-like"/>
    <property type="match status" value="1"/>
</dbReference>
<dbReference type="EMBL" id="JAMLDX010000002">
    <property type="protein sequence ID" value="MCP3729665.1"/>
    <property type="molecule type" value="Genomic_DNA"/>
</dbReference>